<evidence type="ECO:0000256" key="1">
    <source>
        <dbReference type="SAM" id="MobiDB-lite"/>
    </source>
</evidence>
<dbReference type="Proteomes" id="UP001595075">
    <property type="component" value="Unassembled WGS sequence"/>
</dbReference>
<protein>
    <submittedName>
        <fullName evidence="2">Uncharacterized protein</fullName>
    </submittedName>
</protein>
<proteinExistence type="predicted"/>
<feature type="compositionally biased region" description="Low complexity" evidence="1">
    <location>
        <begin position="52"/>
        <end position="64"/>
    </location>
</feature>
<accession>A0ABR4CYD2</accession>
<feature type="compositionally biased region" description="Basic and acidic residues" evidence="1">
    <location>
        <begin position="22"/>
        <end position="46"/>
    </location>
</feature>
<feature type="region of interest" description="Disordered" evidence="1">
    <location>
        <begin position="11"/>
        <end position="66"/>
    </location>
</feature>
<gene>
    <name evidence="2" type="ORF">VTL71DRAFT_8655</name>
</gene>
<dbReference type="EMBL" id="JAZHXI010000002">
    <property type="protein sequence ID" value="KAL2074876.1"/>
    <property type="molecule type" value="Genomic_DNA"/>
</dbReference>
<reference evidence="2 3" key="1">
    <citation type="journal article" date="2024" name="Commun. Biol.">
        <title>Comparative genomic analysis of thermophilic fungi reveals convergent evolutionary adaptations and gene losses.</title>
        <authorList>
            <person name="Steindorff A.S."/>
            <person name="Aguilar-Pontes M.V."/>
            <person name="Robinson A.J."/>
            <person name="Andreopoulos B."/>
            <person name="LaButti K."/>
            <person name="Kuo A."/>
            <person name="Mondo S."/>
            <person name="Riley R."/>
            <person name="Otillar R."/>
            <person name="Haridas S."/>
            <person name="Lipzen A."/>
            <person name="Grimwood J."/>
            <person name="Schmutz J."/>
            <person name="Clum A."/>
            <person name="Reid I.D."/>
            <person name="Moisan M.C."/>
            <person name="Butler G."/>
            <person name="Nguyen T.T.M."/>
            <person name="Dewar K."/>
            <person name="Conant G."/>
            <person name="Drula E."/>
            <person name="Henrissat B."/>
            <person name="Hansel C."/>
            <person name="Singer S."/>
            <person name="Hutchinson M.I."/>
            <person name="de Vries R.P."/>
            <person name="Natvig D.O."/>
            <person name="Powell A.J."/>
            <person name="Tsang A."/>
            <person name="Grigoriev I.V."/>
        </authorList>
    </citation>
    <scope>NUCLEOTIDE SEQUENCE [LARGE SCALE GENOMIC DNA]</scope>
    <source>
        <strain evidence="2 3">CBS 494.80</strain>
    </source>
</reference>
<keyword evidence="3" id="KW-1185">Reference proteome</keyword>
<name>A0ABR4CYD2_9HELO</name>
<comment type="caution">
    <text evidence="2">The sequence shown here is derived from an EMBL/GenBank/DDBJ whole genome shotgun (WGS) entry which is preliminary data.</text>
</comment>
<organism evidence="2 3">
    <name type="scientific">Oculimacula yallundae</name>
    <dbReference type="NCBI Taxonomy" id="86028"/>
    <lineage>
        <taxon>Eukaryota</taxon>
        <taxon>Fungi</taxon>
        <taxon>Dikarya</taxon>
        <taxon>Ascomycota</taxon>
        <taxon>Pezizomycotina</taxon>
        <taxon>Leotiomycetes</taxon>
        <taxon>Helotiales</taxon>
        <taxon>Ploettnerulaceae</taxon>
        <taxon>Oculimacula</taxon>
    </lineage>
</organism>
<evidence type="ECO:0000313" key="3">
    <source>
        <dbReference type="Proteomes" id="UP001595075"/>
    </source>
</evidence>
<sequence length="93" mass="9849">MVCLGMLLAGRGETGGGLDFGIDWRKERERERGEEREREKDADERTGGGGWSSATSSSGISLFGKQTSPRAASHAVAVAGSGSGYVLPSYRQL</sequence>
<evidence type="ECO:0000313" key="2">
    <source>
        <dbReference type="EMBL" id="KAL2074876.1"/>
    </source>
</evidence>